<name>A0A0C2HRX2_9BACT</name>
<dbReference type="Pfam" id="PF08345">
    <property type="entry name" value="YscJ_FliF_C"/>
    <property type="match status" value="1"/>
</dbReference>
<keyword evidence="5 10" id="KW-0812">Transmembrane</keyword>
<evidence type="ECO:0000256" key="3">
    <source>
        <dbReference type="ARBA" id="ARBA00007971"/>
    </source>
</evidence>
<feature type="transmembrane region" description="Helical" evidence="10">
    <location>
        <begin position="26"/>
        <end position="46"/>
    </location>
</feature>
<keyword evidence="13" id="KW-0969">Cilium</keyword>
<dbReference type="InterPro" id="IPR006182">
    <property type="entry name" value="FliF_N_dom"/>
</dbReference>
<sequence length="520" mass="56565">MAENAKKLPPKNLFELIMQWPLKRKLSFAGVGIVSVVLFGLIILSARGGDYRLLYNNLDATDAAAVVAWLKENRVPYRLQNEGRSIYLPVAQVYEARLELAGAGIPQGGGIGFELFDKQSFGMTDFAQKVNYQRALQGELARTIANLSLVEGARVHLALPEKRLFREQQQVATASVILKLVPGRSPNEGQVQGIVHLVASSIEGLDPQQVTVIDSTGRVLSKKPGDGIDGPMTPGMLDYQQRVERTLEERAQSLMDRALGIGNSLVRITAQLDFSQVERTEEIFDPNRTAVRSEQVMEERSGQQDAGGVPGVEANLEGPAMGLGGAIPSSRNEETTNFEISKSISRTVGSVGGLKNLSVAVLVGDRPAPPGSDGPAFVPRNDNELRSIENMVAGALGLDRNRGDQIQIVSMPFENGIADFSGVESSPLDTFWQFWPLIKYALLAVAAALVYFILLRPLVRTIKSEAKAVEHYKTVEELESEMSQTGMLPGPKDPLAQIRNDVLGGRATPAQVIKTWLKES</sequence>
<evidence type="ECO:0000259" key="11">
    <source>
        <dbReference type="Pfam" id="PF01514"/>
    </source>
</evidence>
<dbReference type="InterPro" id="IPR000067">
    <property type="entry name" value="FlgMring_FliF"/>
</dbReference>
<evidence type="ECO:0000256" key="10">
    <source>
        <dbReference type="SAM" id="Phobius"/>
    </source>
</evidence>
<dbReference type="AlphaFoldDB" id="A0A0C2HRX2"/>
<dbReference type="InterPro" id="IPR045851">
    <property type="entry name" value="AMP-bd_C_sf"/>
</dbReference>
<evidence type="ECO:0000256" key="7">
    <source>
        <dbReference type="ARBA" id="ARBA00023136"/>
    </source>
</evidence>
<dbReference type="GO" id="GO:0071973">
    <property type="term" value="P:bacterial-type flagellum-dependent cell motility"/>
    <property type="evidence" value="ECO:0007669"/>
    <property type="project" value="InterPro"/>
</dbReference>
<evidence type="ECO:0000256" key="4">
    <source>
        <dbReference type="ARBA" id="ARBA00022475"/>
    </source>
</evidence>
<dbReference type="PRINTS" id="PR01009">
    <property type="entry name" value="FLGMRINGFLIF"/>
</dbReference>
<comment type="caution">
    <text evidence="13">The sequence shown here is derived from an EMBL/GenBank/DDBJ whole genome shotgun (WGS) entry which is preliminary data.</text>
</comment>
<keyword evidence="4" id="KW-1003">Cell membrane</keyword>
<keyword evidence="8 9" id="KW-0975">Bacterial flagellum</keyword>
<evidence type="ECO:0000259" key="12">
    <source>
        <dbReference type="Pfam" id="PF08345"/>
    </source>
</evidence>
<evidence type="ECO:0000256" key="9">
    <source>
        <dbReference type="PIRNR" id="PIRNR004862"/>
    </source>
</evidence>
<evidence type="ECO:0000313" key="14">
    <source>
        <dbReference type="Proteomes" id="UP000035068"/>
    </source>
</evidence>
<gene>
    <name evidence="13" type="ORF">GFER_02465</name>
</gene>
<dbReference type="NCBIfam" id="TIGR00206">
    <property type="entry name" value="fliF"/>
    <property type="match status" value="1"/>
</dbReference>
<keyword evidence="13" id="KW-0282">Flagellum</keyword>
<dbReference type="Pfam" id="PF01514">
    <property type="entry name" value="YscJ_FliF"/>
    <property type="match status" value="1"/>
</dbReference>
<evidence type="ECO:0000256" key="6">
    <source>
        <dbReference type="ARBA" id="ARBA00022989"/>
    </source>
</evidence>
<comment type="similarity">
    <text evidence="3 9">Belongs to the FliF family.</text>
</comment>
<dbReference type="EMBL" id="JWJD01000001">
    <property type="protein sequence ID" value="KIH77570.1"/>
    <property type="molecule type" value="Genomic_DNA"/>
</dbReference>
<dbReference type="GO" id="GO:0003774">
    <property type="term" value="F:cytoskeletal motor activity"/>
    <property type="evidence" value="ECO:0007669"/>
    <property type="project" value="InterPro"/>
</dbReference>
<comment type="function">
    <text evidence="9">The M ring may be actively involved in energy transduction.</text>
</comment>
<comment type="subcellular location">
    <subcellularLocation>
        <location evidence="1 9">Bacterial flagellum basal body</location>
    </subcellularLocation>
    <subcellularLocation>
        <location evidence="2">Cell membrane</location>
        <topology evidence="2">Multi-pass membrane protein</topology>
    </subcellularLocation>
</comment>
<reference evidence="13 14" key="1">
    <citation type="submission" date="2014-12" db="EMBL/GenBank/DDBJ databases">
        <title>Genomes of Geoalkalibacter ferrihydriticus and Geoalkalibacter subterraneus, two haloalkaliphilic metal-reducing members of the Geobacteraceae.</title>
        <authorList>
            <person name="Badalamenti J.P."/>
            <person name="Torres C.I."/>
            <person name="Krajmalnik-Brown R."/>
            <person name="Bond D.R."/>
        </authorList>
    </citation>
    <scope>NUCLEOTIDE SEQUENCE [LARGE SCALE GENOMIC DNA]</scope>
    <source>
        <strain evidence="13 14">DSM 17813</strain>
    </source>
</reference>
<keyword evidence="6 10" id="KW-1133">Transmembrane helix</keyword>
<dbReference type="GO" id="GO:0009431">
    <property type="term" value="C:bacterial-type flagellum basal body, MS ring"/>
    <property type="evidence" value="ECO:0007669"/>
    <property type="project" value="InterPro"/>
</dbReference>
<dbReference type="PANTHER" id="PTHR30046:SF0">
    <property type="entry name" value="FLAGELLAR M-RING PROTEIN"/>
    <property type="match status" value="1"/>
</dbReference>
<feature type="domain" description="Flagellar M-ring C-terminal" evidence="12">
    <location>
        <begin position="256"/>
        <end position="413"/>
    </location>
</feature>
<dbReference type="InterPro" id="IPR043427">
    <property type="entry name" value="YscJ/FliF"/>
</dbReference>
<organism evidence="13 14">
    <name type="scientific">Geoalkalibacter ferrihydriticus DSM 17813</name>
    <dbReference type="NCBI Taxonomy" id="1121915"/>
    <lineage>
        <taxon>Bacteria</taxon>
        <taxon>Pseudomonadati</taxon>
        <taxon>Thermodesulfobacteriota</taxon>
        <taxon>Desulfuromonadia</taxon>
        <taxon>Desulfuromonadales</taxon>
        <taxon>Geoalkalibacteraceae</taxon>
        <taxon>Geoalkalibacter</taxon>
    </lineage>
</organism>
<accession>A0A0C2HRX2</accession>
<dbReference type="PANTHER" id="PTHR30046">
    <property type="entry name" value="FLAGELLAR M-RING PROTEIN"/>
    <property type="match status" value="1"/>
</dbReference>
<evidence type="ECO:0000256" key="1">
    <source>
        <dbReference type="ARBA" id="ARBA00004117"/>
    </source>
</evidence>
<keyword evidence="14" id="KW-1185">Reference proteome</keyword>
<protein>
    <recommendedName>
        <fullName evidence="9">Flagellar M-ring protein</fullName>
    </recommendedName>
</protein>
<keyword evidence="13" id="KW-0966">Cell projection</keyword>
<dbReference type="Proteomes" id="UP000035068">
    <property type="component" value="Unassembled WGS sequence"/>
</dbReference>
<evidence type="ECO:0000313" key="13">
    <source>
        <dbReference type="EMBL" id="KIH77570.1"/>
    </source>
</evidence>
<feature type="transmembrane region" description="Helical" evidence="10">
    <location>
        <begin position="434"/>
        <end position="454"/>
    </location>
</feature>
<feature type="domain" description="Flagellar M-ring N-terminal" evidence="11">
    <location>
        <begin position="50"/>
        <end position="221"/>
    </location>
</feature>
<evidence type="ECO:0000256" key="2">
    <source>
        <dbReference type="ARBA" id="ARBA00004651"/>
    </source>
</evidence>
<dbReference type="GO" id="GO:0005886">
    <property type="term" value="C:plasma membrane"/>
    <property type="evidence" value="ECO:0007669"/>
    <property type="project" value="UniProtKB-SubCell"/>
</dbReference>
<evidence type="ECO:0000256" key="5">
    <source>
        <dbReference type="ARBA" id="ARBA00022692"/>
    </source>
</evidence>
<dbReference type="RefSeq" id="WP_040095726.1">
    <property type="nucleotide sequence ID" value="NZ_JWJD01000001.1"/>
</dbReference>
<keyword evidence="7 10" id="KW-0472">Membrane</keyword>
<proteinExistence type="inferred from homology"/>
<dbReference type="InterPro" id="IPR013556">
    <property type="entry name" value="Flag_M-ring_C"/>
</dbReference>
<dbReference type="Gene3D" id="3.30.300.30">
    <property type="match status" value="1"/>
</dbReference>
<dbReference type="PIRSF" id="PIRSF004862">
    <property type="entry name" value="FliF"/>
    <property type="match status" value="1"/>
</dbReference>
<evidence type="ECO:0000256" key="8">
    <source>
        <dbReference type="ARBA" id="ARBA00023143"/>
    </source>
</evidence>